<dbReference type="Pfam" id="PF02397">
    <property type="entry name" value="Bac_transf"/>
    <property type="match status" value="1"/>
</dbReference>
<dbReference type="CDD" id="cd03794">
    <property type="entry name" value="GT4_WbuB-like"/>
    <property type="match status" value="1"/>
</dbReference>
<dbReference type="Gene3D" id="3.40.50.2000">
    <property type="entry name" value="Glycogen Phosphorylase B"/>
    <property type="match status" value="2"/>
</dbReference>
<evidence type="ECO:0000313" key="6">
    <source>
        <dbReference type="EMBL" id="MFC4639979.1"/>
    </source>
</evidence>
<dbReference type="InterPro" id="IPR001296">
    <property type="entry name" value="Glyco_trans_1"/>
</dbReference>
<keyword evidence="6" id="KW-0808">Transferase</keyword>
<evidence type="ECO:0000259" key="5">
    <source>
        <dbReference type="Pfam" id="PF13579"/>
    </source>
</evidence>
<evidence type="ECO:0000313" key="7">
    <source>
        <dbReference type="Proteomes" id="UP001595952"/>
    </source>
</evidence>
<evidence type="ECO:0000256" key="2">
    <source>
        <dbReference type="SAM" id="Phobius"/>
    </source>
</evidence>
<evidence type="ECO:0000259" key="3">
    <source>
        <dbReference type="Pfam" id="PF00534"/>
    </source>
</evidence>
<keyword evidence="2" id="KW-0472">Membrane</keyword>
<dbReference type="InterPro" id="IPR003362">
    <property type="entry name" value="Bact_transf"/>
</dbReference>
<feature type="transmembrane region" description="Helical" evidence="2">
    <location>
        <begin position="418"/>
        <end position="439"/>
    </location>
</feature>
<dbReference type="GO" id="GO:0016740">
    <property type="term" value="F:transferase activity"/>
    <property type="evidence" value="ECO:0007669"/>
    <property type="project" value="UniProtKB-KW"/>
</dbReference>
<organism evidence="6 7">
    <name type="scientific">Deinococcus hohokamensis</name>
    <dbReference type="NCBI Taxonomy" id="309883"/>
    <lineage>
        <taxon>Bacteria</taxon>
        <taxon>Thermotogati</taxon>
        <taxon>Deinococcota</taxon>
        <taxon>Deinococci</taxon>
        <taxon>Deinococcales</taxon>
        <taxon>Deinococcaceae</taxon>
        <taxon>Deinococcus</taxon>
    </lineage>
</organism>
<accession>A0ABV9IEW5</accession>
<feature type="domain" description="Glycosyl transferase family 1" evidence="3">
    <location>
        <begin position="213"/>
        <end position="379"/>
    </location>
</feature>
<dbReference type="RefSeq" id="WP_380062965.1">
    <property type="nucleotide sequence ID" value="NZ_JBHSEI010000011.1"/>
</dbReference>
<keyword evidence="2" id="KW-0812">Transmembrane</keyword>
<keyword evidence="7" id="KW-1185">Reference proteome</keyword>
<dbReference type="SUPFAM" id="SSF53756">
    <property type="entry name" value="UDP-Glycosyltransferase/glycogen phosphorylase"/>
    <property type="match status" value="1"/>
</dbReference>
<name>A0ABV9IEW5_9DEIO</name>
<protein>
    <submittedName>
        <fullName evidence="6">Sugar transferase</fullName>
    </submittedName>
</protein>
<dbReference type="PANTHER" id="PTHR30576:SF8">
    <property type="entry name" value="UNDECAPRENYL-PHOSPHATE GALACTOSE PHOSPHOTRANSFERASE"/>
    <property type="match status" value="1"/>
</dbReference>
<proteinExistence type="inferred from homology"/>
<evidence type="ECO:0000256" key="1">
    <source>
        <dbReference type="ARBA" id="ARBA00006464"/>
    </source>
</evidence>
<feature type="domain" description="Glycosyltransferase subfamily 4-like N-terminal" evidence="5">
    <location>
        <begin position="21"/>
        <end position="197"/>
    </location>
</feature>
<evidence type="ECO:0000259" key="4">
    <source>
        <dbReference type="Pfam" id="PF02397"/>
    </source>
</evidence>
<dbReference type="PANTHER" id="PTHR30576">
    <property type="entry name" value="COLANIC BIOSYNTHESIS UDP-GLUCOSE LIPID CARRIER TRANSFERASE"/>
    <property type="match status" value="1"/>
</dbReference>
<dbReference type="Proteomes" id="UP001595952">
    <property type="component" value="Unassembled WGS sequence"/>
</dbReference>
<sequence length="617" mass="68263">MRILLITQWFEPEPTLKGLMFAKELQRLGHEVEVLTGFPNYPGGKLYSGYRMRPFQHEVLEGVPVLRVPLYPSHDQSGVRRALNYGSFAVSAAVAGLLLRRPDVAYVYHPPATVGLPALVLNALKGVPFVYDIQDLWPDTLAATGMLEQQAILNAVGGWMDRVYRRAAGIAVLSPGFKERLIGRGVPERKITVIPNWTPENEIVLPEPDADRARELGFEGRFNVVFAGTMGKAQALDTVLDAADQLRGDPHPRFVMIGGGVEVDRLQASARARGLSNVDFLPRRPPSQIGEILALADALLVHLKDDPLFEITIPSKTQAYMLAGKPILMGVRGDAARLVEEAGAGLTFAPQDAEALARAVRELAALPPERLADLGEAGQRYYHQHLSLREGVRRFAEVLERASVGGTAYLPFKRLLDVTLSLAALTVLGVPLLGLAMVIRSRLGSPVMFRQQRPGRHGQPFTIYKFRSMTDERGPDGVLLPDARRLTPFGQFLRSSSLDELPGLINILRGEMSIVGPRPLAMEYLRYYTEEQMLRHAVRPGITGLAQISGRNYLPFSRRLELDVEYVRTLSLWTDLKILLRTVGVVFSKQDVSRGESVAIVDDIGLGRGLHENFFKE</sequence>
<dbReference type="Pfam" id="PF00534">
    <property type="entry name" value="Glycos_transf_1"/>
    <property type="match status" value="1"/>
</dbReference>
<comment type="caution">
    <text evidence="6">The sequence shown here is derived from an EMBL/GenBank/DDBJ whole genome shotgun (WGS) entry which is preliminary data.</text>
</comment>
<keyword evidence="2" id="KW-1133">Transmembrane helix</keyword>
<dbReference type="Pfam" id="PF13579">
    <property type="entry name" value="Glyco_trans_4_4"/>
    <property type="match status" value="1"/>
</dbReference>
<reference evidence="7" key="1">
    <citation type="journal article" date="2019" name="Int. J. Syst. Evol. Microbiol.">
        <title>The Global Catalogue of Microorganisms (GCM) 10K type strain sequencing project: providing services to taxonomists for standard genome sequencing and annotation.</title>
        <authorList>
            <consortium name="The Broad Institute Genomics Platform"/>
            <consortium name="The Broad Institute Genome Sequencing Center for Infectious Disease"/>
            <person name="Wu L."/>
            <person name="Ma J."/>
        </authorList>
    </citation>
    <scope>NUCLEOTIDE SEQUENCE [LARGE SCALE GENOMIC DNA]</scope>
    <source>
        <strain evidence="7">CCUG 55995</strain>
    </source>
</reference>
<gene>
    <name evidence="6" type="ORF">ACFO0D_16755</name>
</gene>
<dbReference type="EMBL" id="JBHSEI010000011">
    <property type="protein sequence ID" value="MFC4639979.1"/>
    <property type="molecule type" value="Genomic_DNA"/>
</dbReference>
<dbReference type="InterPro" id="IPR028098">
    <property type="entry name" value="Glyco_trans_4-like_N"/>
</dbReference>
<comment type="similarity">
    <text evidence="1">Belongs to the bacterial sugar transferase family.</text>
</comment>
<feature type="domain" description="Bacterial sugar transferase" evidence="4">
    <location>
        <begin position="413"/>
        <end position="587"/>
    </location>
</feature>